<dbReference type="AlphaFoldDB" id="A0A0A9ENF2"/>
<dbReference type="EMBL" id="GBRH01197367">
    <property type="protein sequence ID" value="JAE00529.1"/>
    <property type="molecule type" value="Transcribed_RNA"/>
</dbReference>
<protein>
    <submittedName>
        <fullName evidence="1">Uncharacterized protein</fullName>
    </submittedName>
</protein>
<reference evidence="1" key="1">
    <citation type="submission" date="2014-09" db="EMBL/GenBank/DDBJ databases">
        <authorList>
            <person name="Magalhaes I.L.F."/>
            <person name="Oliveira U."/>
            <person name="Santos F.R."/>
            <person name="Vidigal T.H.D.A."/>
            <person name="Brescovit A.D."/>
            <person name="Santos A.J."/>
        </authorList>
    </citation>
    <scope>NUCLEOTIDE SEQUENCE</scope>
    <source>
        <tissue evidence="1">Shoot tissue taken approximately 20 cm above the soil surface</tissue>
    </source>
</reference>
<name>A0A0A9ENF2_ARUDO</name>
<accession>A0A0A9ENF2</accession>
<reference evidence="1" key="2">
    <citation type="journal article" date="2015" name="Data Brief">
        <title>Shoot transcriptome of the giant reed, Arundo donax.</title>
        <authorList>
            <person name="Barrero R.A."/>
            <person name="Guerrero F.D."/>
            <person name="Moolhuijzen P."/>
            <person name="Goolsby J.A."/>
            <person name="Tidwell J."/>
            <person name="Bellgard S.E."/>
            <person name="Bellgard M.I."/>
        </authorList>
    </citation>
    <scope>NUCLEOTIDE SEQUENCE</scope>
    <source>
        <tissue evidence="1">Shoot tissue taken approximately 20 cm above the soil surface</tissue>
    </source>
</reference>
<organism evidence="1">
    <name type="scientific">Arundo donax</name>
    <name type="common">Giant reed</name>
    <name type="synonym">Donax arundinaceus</name>
    <dbReference type="NCBI Taxonomy" id="35708"/>
    <lineage>
        <taxon>Eukaryota</taxon>
        <taxon>Viridiplantae</taxon>
        <taxon>Streptophyta</taxon>
        <taxon>Embryophyta</taxon>
        <taxon>Tracheophyta</taxon>
        <taxon>Spermatophyta</taxon>
        <taxon>Magnoliopsida</taxon>
        <taxon>Liliopsida</taxon>
        <taxon>Poales</taxon>
        <taxon>Poaceae</taxon>
        <taxon>PACMAD clade</taxon>
        <taxon>Arundinoideae</taxon>
        <taxon>Arundineae</taxon>
        <taxon>Arundo</taxon>
    </lineage>
</organism>
<proteinExistence type="predicted"/>
<evidence type="ECO:0000313" key="1">
    <source>
        <dbReference type="EMBL" id="JAE00529.1"/>
    </source>
</evidence>
<sequence length="24" mass="3107">MCFTKVHHRSFFTVHRICWHFSWI</sequence>